<dbReference type="GO" id="GO:0003677">
    <property type="term" value="F:DNA binding"/>
    <property type="evidence" value="ECO:0007669"/>
    <property type="project" value="InterPro"/>
</dbReference>
<dbReference type="SUPFAM" id="SSF88659">
    <property type="entry name" value="Sigma3 and sigma4 domains of RNA polymerase sigma factors"/>
    <property type="match status" value="1"/>
</dbReference>
<comment type="similarity">
    <text evidence="1">Belongs to the sigma-70 factor family. ECF subfamily.</text>
</comment>
<dbReference type="InterPro" id="IPR014284">
    <property type="entry name" value="RNA_pol_sigma-70_dom"/>
</dbReference>
<dbReference type="SUPFAM" id="SSF88946">
    <property type="entry name" value="Sigma2 domain of RNA polymerase sigma factors"/>
    <property type="match status" value="1"/>
</dbReference>
<dbReference type="EMBL" id="LGHJ01000024">
    <property type="protein sequence ID" value="KPL72367.1"/>
    <property type="molecule type" value="Genomic_DNA"/>
</dbReference>
<dbReference type="Pfam" id="PF04542">
    <property type="entry name" value="Sigma70_r2"/>
    <property type="match status" value="1"/>
</dbReference>
<dbReference type="CDD" id="cd06171">
    <property type="entry name" value="Sigma70_r4"/>
    <property type="match status" value="1"/>
</dbReference>
<evidence type="ECO:0000256" key="2">
    <source>
        <dbReference type="ARBA" id="ARBA00023015"/>
    </source>
</evidence>
<comment type="caution">
    <text evidence="7">The sequence shown here is derived from an EMBL/GenBank/DDBJ whole genome shotgun (WGS) entry which is preliminary data.</text>
</comment>
<evidence type="ECO:0000256" key="1">
    <source>
        <dbReference type="ARBA" id="ARBA00010641"/>
    </source>
</evidence>
<dbReference type="InterPro" id="IPR013249">
    <property type="entry name" value="RNA_pol_sigma70_r4_t2"/>
</dbReference>
<dbReference type="Gene3D" id="1.10.1740.10">
    <property type="match status" value="1"/>
</dbReference>
<dbReference type="Proteomes" id="UP000050514">
    <property type="component" value="Unassembled WGS sequence"/>
</dbReference>
<keyword evidence="8" id="KW-1185">Reference proteome</keyword>
<evidence type="ECO:0000313" key="7">
    <source>
        <dbReference type="EMBL" id="KPL72367.1"/>
    </source>
</evidence>
<keyword evidence="4" id="KW-0804">Transcription</keyword>
<dbReference type="GO" id="GO:0006352">
    <property type="term" value="P:DNA-templated transcription initiation"/>
    <property type="evidence" value="ECO:0007669"/>
    <property type="project" value="InterPro"/>
</dbReference>
<dbReference type="AlphaFoldDB" id="A0A0P6XL31"/>
<dbReference type="Pfam" id="PF08281">
    <property type="entry name" value="Sigma70_r4_2"/>
    <property type="match status" value="1"/>
</dbReference>
<keyword evidence="3" id="KW-0731">Sigma factor</keyword>
<dbReference type="NCBIfam" id="TIGR02937">
    <property type="entry name" value="sigma70-ECF"/>
    <property type="match status" value="1"/>
</dbReference>
<dbReference type="InterPro" id="IPR039425">
    <property type="entry name" value="RNA_pol_sigma-70-like"/>
</dbReference>
<gene>
    <name evidence="7" type="ORF">AC812_15820</name>
</gene>
<evidence type="ECO:0000259" key="5">
    <source>
        <dbReference type="Pfam" id="PF04542"/>
    </source>
</evidence>
<protein>
    <recommendedName>
        <fullName evidence="9">Sigma-70 family RNA polymerase sigma factor</fullName>
    </recommendedName>
</protein>
<dbReference type="STRING" id="360411.AC812_15820"/>
<evidence type="ECO:0000313" key="8">
    <source>
        <dbReference type="Proteomes" id="UP000050514"/>
    </source>
</evidence>
<evidence type="ECO:0000259" key="6">
    <source>
        <dbReference type="Pfam" id="PF08281"/>
    </source>
</evidence>
<name>A0A0P6XL31_9CHLR</name>
<dbReference type="InterPro" id="IPR013325">
    <property type="entry name" value="RNA_pol_sigma_r2"/>
</dbReference>
<accession>A0A0P6XL31</accession>
<proteinExistence type="inferred from homology"/>
<organism evidence="7 8">
    <name type="scientific">Bellilinea caldifistulae</name>
    <dbReference type="NCBI Taxonomy" id="360411"/>
    <lineage>
        <taxon>Bacteria</taxon>
        <taxon>Bacillati</taxon>
        <taxon>Chloroflexota</taxon>
        <taxon>Anaerolineae</taxon>
        <taxon>Anaerolineales</taxon>
        <taxon>Anaerolineaceae</taxon>
        <taxon>Bellilinea</taxon>
    </lineage>
</organism>
<evidence type="ECO:0000256" key="4">
    <source>
        <dbReference type="ARBA" id="ARBA00023163"/>
    </source>
</evidence>
<evidence type="ECO:0000256" key="3">
    <source>
        <dbReference type="ARBA" id="ARBA00023082"/>
    </source>
</evidence>
<dbReference type="InterPro" id="IPR036388">
    <property type="entry name" value="WH-like_DNA-bd_sf"/>
</dbReference>
<dbReference type="Gene3D" id="1.10.10.10">
    <property type="entry name" value="Winged helix-like DNA-binding domain superfamily/Winged helix DNA-binding domain"/>
    <property type="match status" value="1"/>
</dbReference>
<reference evidence="7 8" key="1">
    <citation type="submission" date="2015-07" db="EMBL/GenBank/DDBJ databases">
        <title>Draft genome of Bellilinea caldifistulae DSM 17877.</title>
        <authorList>
            <person name="Hemp J."/>
            <person name="Ward L.M."/>
            <person name="Pace L.A."/>
            <person name="Fischer W.W."/>
        </authorList>
    </citation>
    <scope>NUCLEOTIDE SEQUENCE [LARGE SCALE GENOMIC DNA]</scope>
    <source>
        <strain evidence="7 8">GOMI-1</strain>
    </source>
</reference>
<evidence type="ECO:0008006" key="9">
    <source>
        <dbReference type="Google" id="ProtNLM"/>
    </source>
</evidence>
<dbReference type="PANTHER" id="PTHR43133:SF57">
    <property type="entry name" value="RNA POLYMERASE SIGMA-70 FACTOR"/>
    <property type="match status" value="1"/>
</dbReference>
<feature type="domain" description="RNA polymerase sigma-70 region 2" evidence="5">
    <location>
        <begin position="37"/>
        <end position="103"/>
    </location>
</feature>
<dbReference type="InterPro" id="IPR007627">
    <property type="entry name" value="RNA_pol_sigma70_r2"/>
</dbReference>
<dbReference type="InterPro" id="IPR013324">
    <property type="entry name" value="RNA_pol_sigma_r3/r4-like"/>
</dbReference>
<feature type="domain" description="RNA polymerase sigma factor 70 region 4 type 2" evidence="6">
    <location>
        <begin position="132"/>
        <end position="184"/>
    </location>
</feature>
<dbReference type="GO" id="GO:0016987">
    <property type="term" value="F:sigma factor activity"/>
    <property type="evidence" value="ECO:0007669"/>
    <property type="project" value="UniProtKB-KW"/>
</dbReference>
<dbReference type="PANTHER" id="PTHR43133">
    <property type="entry name" value="RNA POLYMERASE ECF-TYPE SIGMA FACTO"/>
    <property type="match status" value="1"/>
</dbReference>
<sequence>MPVTDLLLWRHNNSVIDEEKRLLEGARRFDLDCLAAIYDRYSDGLYGYVVRLLGNADLAEECVSETFARFLQALHNGGGPRNHLKAYLYRIAHNWVTDQFRRQPTTMELSENLGGDENDDADGALQLEQEKQRLRAALQALTPDQRQVILLRFFEGWENDQIAAAVEKPVGAVKALQHRAVASLRRWLGEDEREWKHGEE</sequence>
<keyword evidence="2" id="KW-0805">Transcription regulation</keyword>